<dbReference type="PROSITE" id="PS50076">
    <property type="entry name" value="DNAJ_2"/>
    <property type="match status" value="1"/>
</dbReference>
<feature type="compositionally biased region" description="Polar residues" evidence="1">
    <location>
        <begin position="384"/>
        <end position="404"/>
    </location>
</feature>
<feature type="compositionally biased region" description="Low complexity" evidence="1">
    <location>
        <begin position="641"/>
        <end position="658"/>
    </location>
</feature>
<sequence>MARKGNQPKRGNDQTSSKSKKKEPDVKGVADEILGGEHLKSPLTEGASKTSVTGDGRKKNKKSRNAPKKDEPKVNDVRVEPPFPDSSVSGECMENVPRDFDRDFDMSRVSSHSSGNHDTAFNHTVNGSSTAGRNNKLEFSHVVVLESLRHYALSILRTSRGWLERQKPVFTAVVRNVYKVRDYIQVKLVQAYPIVLKWLFHLGNIMLLVSMVWLDSAVRGMDSFLRMGATSFFSILWFSILSVIAMIGIFKFLLVLAFAALIGVMVGYIISLLIVAITGGVFLWIYGSFWTTSIVIVLAGLAFILSRERISLLVLTLYSVYCAWAYVGWLGMLLGLNLSFISSDALIYFLKNNIDEQRSKPFERTDGVQGDRSFFNGEGHFQYSDTGSGQSMDRSAGVASTSGADSEITSEDEVVRLLNCTDHYSALGLSRYQQVDVSVLKREYRKKAMLVHPDKNMGNEKAAEAFKKLQNAYEVLLDSLKRKAYDDVLRKEELLNYFCRFQSTSQKNGRHGFFPNGFARSEGDGEDFVGEARRIACKKCGGFHIWFQTKKSKLKARWCQDCGEFHQAKDGDGWVEQSSQPLLFGILRKVDVPVAYVCADGKVYDATEWYICQGMRCPANSHKTSFHVNTSITKTNFGKGSSSSHSGGAAAAAAASNMEENMSEEEFFEWLQNAMQSGMFENFNGVNPNEPSTKNDTKTGNANTSGGGGGGGSTSSSRRKKKGKKQW</sequence>
<keyword evidence="4" id="KW-1185">Reference proteome</keyword>
<keyword evidence="2" id="KW-0472">Membrane</keyword>
<dbReference type="InterPro" id="IPR036869">
    <property type="entry name" value="J_dom_sf"/>
</dbReference>
<dbReference type="PANTHER" id="PTHR45270:SF4">
    <property type="entry name" value="CHAPERONE DNAJ-DOMAIN SUPERFAMILY PROTEIN"/>
    <property type="match status" value="1"/>
</dbReference>
<feature type="compositionally biased region" description="Basic residues" evidence="1">
    <location>
        <begin position="717"/>
        <end position="727"/>
    </location>
</feature>
<feature type="transmembrane region" description="Helical" evidence="2">
    <location>
        <begin position="252"/>
        <end position="277"/>
    </location>
</feature>
<accession>A0A9R0J1N0</accession>
<feature type="transmembrane region" description="Helical" evidence="2">
    <location>
        <begin position="310"/>
        <end position="327"/>
    </location>
</feature>
<feature type="transmembrane region" description="Helical" evidence="2">
    <location>
        <begin position="225"/>
        <end position="245"/>
    </location>
</feature>
<dbReference type="GeneID" id="110797451"/>
<dbReference type="RefSeq" id="XP_021858259.2">
    <property type="nucleotide sequence ID" value="XM_022002567.2"/>
</dbReference>
<dbReference type="Gene3D" id="1.10.287.110">
    <property type="entry name" value="DnaJ domain"/>
    <property type="match status" value="1"/>
</dbReference>
<dbReference type="AlphaFoldDB" id="A0A9R0J1N0"/>
<dbReference type="Pfam" id="PF00226">
    <property type="entry name" value="DnaJ"/>
    <property type="match status" value="1"/>
</dbReference>
<feature type="transmembrane region" description="Helical" evidence="2">
    <location>
        <begin position="283"/>
        <end position="303"/>
    </location>
</feature>
<keyword evidence="2" id="KW-1133">Transmembrane helix</keyword>
<reference evidence="4" key="1">
    <citation type="journal article" date="2021" name="Nat. Commun.">
        <title>Genomic analyses provide insights into spinach domestication and the genetic basis of agronomic traits.</title>
        <authorList>
            <person name="Cai X."/>
            <person name="Sun X."/>
            <person name="Xu C."/>
            <person name="Sun H."/>
            <person name="Wang X."/>
            <person name="Ge C."/>
            <person name="Zhang Z."/>
            <person name="Wang Q."/>
            <person name="Fei Z."/>
            <person name="Jiao C."/>
            <person name="Wang Q."/>
        </authorList>
    </citation>
    <scope>NUCLEOTIDE SEQUENCE [LARGE SCALE GENOMIC DNA]</scope>
    <source>
        <strain evidence="4">cv. Varoflay</strain>
    </source>
</reference>
<feature type="region of interest" description="Disordered" evidence="1">
    <location>
        <begin position="1"/>
        <end position="92"/>
    </location>
</feature>
<feature type="transmembrane region" description="Helical" evidence="2">
    <location>
        <begin position="194"/>
        <end position="213"/>
    </location>
</feature>
<dbReference type="InterPro" id="IPR032843">
    <property type="entry name" value="Jiv"/>
</dbReference>
<evidence type="ECO:0000259" key="3">
    <source>
        <dbReference type="PROSITE" id="PS50076"/>
    </source>
</evidence>
<dbReference type="PRINTS" id="PR00625">
    <property type="entry name" value="JDOMAIN"/>
</dbReference>
<feature type="region of interest" description="Disordered" evidence="1">
    <location>
        <begin position="680"/>
        <end position="727"/>
    </location>
</feature>
<dbReference type="SUPFAM" id="SSF46565">
    <property type="entry name" value="Chaperone J-domain"/>
    <property type="match status" value="1"/>
</dbReference>
<dbReference type="InterPro" id="IPR018253">
    <property type="entry name" value="DnaJ_domain_CS"/>
</dbReference>
<dbReference type="InterPro" id="IPR001623">
    <property type="entry name" value="DnaJ_domain"/>
</dbReference>
<keyword evidence="2" id="KW-0812">Transmembrane</keyword>
<dbReference type="SMART" id="SM00271">
    <property type="entry name" value="DnaJ"/>
    <property type="match status" value="1"/>
</dbReference>
<dbReference type="Proteomes" id="UP000813463">
    <property type="component" value="Chromosome 3"/>
</dbReference>
<dbReference type="PANTHER" id="PTHR45270">
    <property type="entry name" value="OS03G0832900 PROTEIN"/>
    <property type="match status" value="1"/>
</dbReference>
<evidence type="ECO:0000256" key="1">
    <source>
        <dbReference type="SAM" id="MobiDB-lite"/>
    </source>
</evidence>
<organism evidence="4 5">
    <name type="scientific">Spinacia oleracea</name>
    <name type="common">Spinach</name>
    <dbReference type="NCBI Taxonomy" id="3562"/>
    <lineage>
        <taxon>Eukaryota</taxon>
        <taxon>Viridiplantae</taxon>
        <taxon>Streptophyta</taxon>
        <taxon>Embryophyta</taxon>
        <taxon>Tracheophyta</taxon>
        <taxon>Spermatophyta</taxon>
        <taxon>Magnoliopsida</taxon>
        <taxon>eudicotyledons</taxon>
        <taxon>Gunneridae</taxon>
        <taxon>Pentapetalae</taxon>
        <taxon>Caryophyllales</taxon>
        <taxon>Chenopodiaceae</taxon>
        <taxon>Chenopodioideae</taxon>
        <taxon>Anserineae</taxon>
        <taxon>Spinacia</taxon>
    </lineage>
</organism>
<dbReference type="KEGG" id="soe:110797451"/>
<feature type="compositionally biased region" description="Polar residues" evidence="1">
    <location>
        <begin position="684"/>
        <end position="703"/>
    </location>
</feature>
<feature type="domain" description="J" evidence="3">
    <location>
        <begin position="422"/>
        <end position="489"/>
    </location>
</feature>
<reference evidence="5" key="2">
    <citation type="submission" date="2025-08" db="UniProtKB">
        <authorList>
            <consortium name="RefSeq"/>
        </authorList>
    </citation>
    <scope>IDENTIFICATION</scope>
    <source>
        <tissue evidence="5">Leaf</tissue>
    </source>
</reference>
<feature type="region of interest" description="Disordered" evidence="1">
    <location>
        <begin position="384"/>
        <end position="407"/>
    </location>
</feature>
<protein>
    <recommendedName>
        <fullName evidence="3">J domain-containing protein</fullName>
    </recommendedName>
</protein>
<name>A0A9R0J1N0_SPIOL</name>
<evidence type="ECO:0000313" key="4">
    <source>
        <dbReference type="Proteomes" id="UP000813463"/>
    </source>
</evidence>
<dbReference type="CDD" id="cd06257">
    <property type="entry name" value="DnaJ"/>
    <property type="match status" value="1"/>
</dbReference>
<gene>
    <name evidence="5" type="primary">LOC110797451</name>
</gene>
<dbReference type="Pfam" id="PF14901">
    <property type="entry name" value="Jiv90"/>
    <property type="match status" value="1"/>
</dbReference>
<evidence type="ECO:0000313" key="5">
    <source>
        <dbReference type="RefSeq" id="XP_021858259.2"/>
    </source>
</evidence>
<dbReference type="PROSITE" id="PS00636">
    <property type="entry name" value="DNAJ_1"/>
    <property type="match status" value="1"/>
</dbReference>
<proteinExistence type="predicted"/>
<feature type="compositionally biased region" description="Basic and acidic residues" evidence="1">
    <location>
        <begin position="67"/>
        <end position="79"/>
    </location>
</feature>
<feature type="compositionally biased region" description="Basic and acidic residues" evidence="1">
    <location>
        <begin position="22"/>
        <end position="40"/>
    </location>
</feature>
<feature type="region of interest" description="Disordered" evidence="1">
    <location>
        <begin position="637"/>
        <end position="658"/>
    </location>
</feature>
<evidence type="ECO:0000256" key="2">
    <source>
        <dbReference type="SAM" id="Phobius"/>
    </source>
</evidence>